<dbReference type="AlphaFoldDB" id="A0AAV6XRT9"/>
<comment type="caution">
    <text evidence="18">The sequence shown here is derived from an EMBL/GenBank/DDBJ whole genome shotgun (WGS) entry which is preliminary data.</text>
</comment>
<evidence type="ECO:0000256" key="4">
    <source>
        <dbReference type="ARBA" id="ARBA00022692"/>
    </source>
</evidence>
<name>A0AAV6XRT9_9LAMI</name>
<keyword evidence="7 13" id="KW-0547">Nucleotide-binding</keyword>
<feature type="chain" id="PRO_5043552058" evidence="15">
    <location>
        <begin position="27"/>
        <end position="620"/>
    </location>
</feature>
<dbReference type="Proteomes" id="UP000826271">
    <property type="component" value="Unassembled WGS sequence"/>
</dbReference>
<keyword evidence="6" id="KW-0677">Repeat</keyword>
<evidence type="ECO:0000256" key="5">
    <source>
        <dbReference type="ARBA" id="ARBA00022729"/>
    </source>
</evidence>
<evidence type="ECO:0000256" key="7">
    <source>
        <dbReference type="ARBA" id="ARBA00022741"/>
    </source>
</evidence>
<dbReference type="InterPro" id="IPR002902">
    <property type="entry name" value="GNK2"/>
</dbReference>
<dbReference type="PROSITE" id="PS00107">
    <property type="entry name" value="PROTEIN_KINASE_ATP"/>
    <property type="match status" value="1"/>
</dbReference>
<dbReference type="Gene3D" id="1.10.510.10">
    <property type="entry name" value="Transferase(Phosphotransferase) domain 1"/>
    <property type="match status" value="1"/>
</dbReference>
<evidence type="ECO:0000256" key="11">
    <source>
        <dbReference type="ARBA" id="ARBA00023136"/>
    </source>
</evidence>
<feature type="domain" description="Protein kinase" evidence="16">
    <location>
        <begin position="321"/>
        <end position="603"/>
    </location>
</feature>
<dbReference type="Gene3D" id="3.30.200.20">
    <property type="entry name" value="Phosphorylase Kinase, domain 1"/>
    <property type="match status" value="1"/>
</dbReference>
<evidence type="ECO:0000256" key="13">
    <source>
        <dbReference type="PROSITE-ProRule" id="PRU10141"/>
    </source>
</evidence>
<evidence type="ECO:0000313" key="19">
    <source>
        <dbReference type="Proteomes" id="UP000826271"/>
    </source>
</evidence>
<dbReference type="GO" id="GO:0016020">
    <property type="term" value="C:membrane"/>
    <property type="evidence" value="ECO:0007669"/>
    <property type="project" value="UniProtKB-SubCell"/>
</dbReference>
<keyword evidence="3" id="KW-0808">Transferase</keyword>
<dbReference type="InterPro" id="IPR000719">
    <property type="entry name" value="Prot_kinase_dom"/>
</dbReference>
<evidence type="ECO:0000256" key="12">
    <source>
        <dbReference type="ARBA" id="ARBA00023180"/>
    </source>
</evidence>
<keyword evidence="2" id="KW-0723">Serine/threonine-protein kinase</keyword>
<dbReference type="PROSITE" id="PS50011">
    <property type="entry name" value="PROTEIN_KINASE_DOM"/>
    <property type="match status" value="1"/>
</dbReference>
<evidence type="ECO:0000256" key="8">
    <source>
        <dbReference type="ARBA" id="ARBA00022777"/>
    </source>
</evidence>
<feature type="signal peptide" evidence="15">
    <location>
        <begin position="1"/>
        <end position="26"/>
    </location>
</feature>
<dbReference type="Gene3D" id="3.30.430.20">
    <property type="entry name" value="Gnk2 domain, C-X8-C-X2-C motif"/>
    <property type="match status" value="2"/>
</dbReference>
<keyword evidence="10 14" id="KW-1133">Transmembrane helix</keyword>
<evidence type="ECO:0000256" key="10">
    <source>
        <dbReference type="ARBA" id="ARBA00022989"/>
    </source>
</evidence>
<proteinExistence type="predicted"/>
<evidence type="ECO:0000256" key="1">
    <source>
        <dbReference type="ARBA" id="ARBA00004479"/>
    </source>
</evidence>
<dbReference type="PROSITE" id="PS00108">
    <property type="entry name" value="PROTEIN_KINASE_ST"/>
    <property type="match status" value="1"/>
</dbReference>
<reference evidence="18" key="1">
    <citation type="submission" date="2019-10" db="EMBL/GenBank/DDBJ databases">
        <authorList>
            <person name="Zhang R."/>
            <person name="Pan Y."/>
            <person name="Wang J."/>
            <person name="Ma R."/>
            <person name="Yu S."/>
        </authorList>
    </citation>
    <scope>NUCLEOTIDE SEQUENCE</scope>
    <source>
        <strain evidence="18">LA-IB0</strain>
        <tissue evidence="18">Leaf</tissue>
    </source>
</reference>
<keyword evidence="9 13" id="KW-0067">ATP-binding</keyword>
<keyword evidence="11 14" id="KW-0472">Membrane</keyword>
<keyword evidence="19" id="KW-1185">Reference proteome</keyword>
<evidence type="ECO:0000256" key="9">
    <source>
        <dbReference type="ARBA" id="ARBA00022840"/>
    </source>
</evidence>
<keyword evidence="4 14" id="KW-0812">Transmembrane</keyword>
<dbReference type="Pfam" id="PF00069">
    <property type="entry name" value="Pkinase"/>
    <property type="match status" value="1"/>
</dbReference>
<evidence type="ECO:0000256" key="6">
    <source>
        <dbReference type="ARBA" id="ARBA00022737"/>
    </source>
</evidence>
<dbReference type="PROSITE" id="PS51473">
    <property type="entry name" value="GNK2"/>
    <property type="match status" value="2"/>
</dbReference>
<organism evidence="18 19">
    <name type="scientific">Buddleja alternifolia</name>
    <dbReference type="NCBI Taxonomy" id="168488"/>
    <lineage>
        <taxon>Eukaryota</taxon>
        <taxon>Viridiplantae</taxon>
        <taxon>Streptophyta</taxon>
        <taxon>Embryophyta</taxon>
        <taxon>Tracheophyta</taxon>
        <taxon>Spermatophyta</taxon>
        <taxon>Magnoliopsida</taxon>
        <taxon>eudicotyledons</taxon>
        <taxon>Gunneridae</taxon>
        <taxon>Pentapetalae</taxon>
        <taxon>asterids</taxon>
        <taxon>lamiids</taxon>
        <taxon>Lamiales</taxon>
        <taxon>Scrophulariaceae</taxon>
        <taxon>Buddlejeae</taxon>
        <taxon>Buddleja</taxon>
    </lineage>
</organism>
<keyword evidence="12" id="KW-0325">Glycoprotein</keyword>
<keyword evidence="5 15" id="KW-0732">Signal</keyword>
<dbReference type="CDD" id="cd14066">
    <property type="entry name" value="STKc_IRAK"/>
    <property type="match status" value="1"/>
</dbReference>
<dbReference type="InterPro" id="IPR045874">
    <property type="entry name" value="LRK10/LRL21-25-like"/>
</dbReference>
<feature type="domain" description="Gnk2-homologous" evidence="17">
    <location>
        <begin position="135"/>
        <end position="244"/>
    </location>
</feature>
<evidence type="ECO:0000313" key="18">
    <source>
        <dbReference type="EMBL" id="KAG8382867.1"/>
    </source>
</evidence>
<comment type="subcellular location">
    <subcellularLocation>
        <location evidence="1">Membrane</location>
        <topology evidence="1">Single-pass type I membrane protein</topology>
    </subcellularLocation>
</comment>
<evidence type="ECO:0000256" key="3">
    <source>
        <dbReference type="ARBA" id="ARBA00022679"/>
    </source>
</evidence>
<feature type="binding site" evidence="13">
    <location>
        <position position="349"/>
    </location>
    <ligand>
        <name>ATP</name>
        <dbReference type="ChEBI" id="CHEBI:30616"/>
    </ligand>
</feature>
<dbReference type="GO" id="GO:0004674">
    <property type="term" value="F:protein serine/threonine kinase activity"/>
    <property type="evidence" value="ECO:0007669"/>
    <property type="project" value="UniProtKB-KW"/>
</dbReference>
<feature type="transmembrane region" description="Helical" evidence="14">
    <location>
        <begin position="260"/>
        <end position="281"/>
    </location>
</feature>
<dbReference type="InterPro" id="IPR017441">
    <property type="entry name" value="Protein_kinase_ATP_BS"/>
</dbReference>
<dbReference type="GO" id="GO:0005524">
    <property type="term" value="F:ATP binding"/>
    <property type="evidence" value="ECO:0007669"/>
    <property type="project" value="UniProtKB-UniRule"/>
</dbReference>
<dbReference type="InterPro" id="IPR038408">
    <property type="entry name" value="GNK2_sf"/>
</dbReference>
<protein>
    <submittedName>
        <fullName evidence="18">Uncharacterized protein</fullName>
    </submittedName>
</protein>
<dbReference type="PANTHER" id="PTHR27009">
    <property type="entry name" value="RUST RESISTANCE KINASE LR10-RELATED"/>
    <property type="match status" value="1"/>
</dbReference>
<dbReference type="FunFam" id="3.30.200.20:FF:000178">
    <property type="entry name" value="serine/threonine-protein kinase PBS1-like"/>
    <property type="match status" value="1"/>
</dbReference>
<dbReference type="Pfam" id="PF01657">
    <property type="entry name" value="Stress-antifung"/>
    <property type="match status" value="2"/>
</dbReference>
<feature type="domain" description="Gnk2-homologous" evidence="17">
    <location>
        <begin position="25"/>
        <end position="127"/>
    </location>
</feature>
<evidence type="ECO:0000256" key="2">
    <source>
        <dbReference type="ARBA" id="ARBA00022527"/>
    </source>
</evidence>
<evidence type="ECO:0000259" key="17">
    <source>
        <dbReference type="PROSITE" id="PS51473"/>
    </source>
</evidence>
<evidence type="ECO:0000259" key="16">
    <source>
        <dbReference type="PROSITE" id="PS50011"/>
    </source>
</evidence>
<gene>
    <name evidence="18" type="ORF">BUALT_Bualt05G0123900</name>
</gene>
<dbReference type="InterPro" id="IPR011009">
    <property type="entry name" value="Kinase-like_dom_sf"/>
</dbReference>
<dbReference type="FunFam" id="3.30.430.20:FF:000003">
    <property type="entry name" value="Cysteine-rich RLK (RECEPTOR-like protein kinase) 10"/>
    <property type="match status" value="1"/>
</dbReference>
<sequence>MRSSETWLPFFIFLILTNISSTFVTAQNYYCLNNRNYTSNSTYNNNLNTIFSSLSSNMSNQGFHNASVGQIPDRVNAIALCRGDVQPDSCRSCIQNATIELQDLCPNQRQAILWRELCTLRYSDNSTNFIGDLADLPAVMSRNVYNATSPRQFDEDVRMLLDQLRDQAASGGSLMKVAAGNKTARDFQTIYGLLQCSPDISPDDCSRCLIRAAQRILDSRSTGNSRWVQAGDRASASAVWIFTTSCKKTQIKTNFTNRSLATGFGVVLIVITSIIILVMVIKRRKNIKNAYNHKNMEIFLKNHGNLTLQRYKYSQLKKMTKSFSDKLGKGGYGSVYKGKLHDGRLVAVKILNESGKNGEDFLNEVASITRTSHINIVTLLGFCFEGSKRALIYEFMPNGSLDKFLSEEGHLGWEKLSEIAVGIARGLEYLHRGCNMRILHLDIKPHNILLDKNFHPKIADFGLAKLCPDTASIVSMTRARGTVGYIAPEVFCRNFGEVSHKSDVYSYGMMVLEIVGERKNIDRGPGDSTNETYFPHWVYKHIEVNADEEDRDGVVEEDKKRKLTIVGLWCIQTDPKDRPSMRRVVEMLEGKLDSLQIPPNPYLSSSTRLEVDVSTYESSI</sequence>
<accession>A0AAV6XRT9</accession>
<keyword evidence="8" id="KW-0418">Kinase</keyword>
<dbReference type="EMBL" id="WHWC01000005">
    <property type="protein sequence ID" value="KAG8382867.1"/>
    <property type="molecule type" value="Genomic_DNA"/>
</dbReference>
<dbReference type="InterPro" id="IPR008271">
    <property type="entry name" value="Ser/Thr_kinase_AS"/>
</dbReference>
<dbReference type="CDD" id="cd23509">
    <property type="entry name" value="Gnk2-like"/>
    <property type="match status" value="2"/>
</dbReference>
<dbReference type="FunFam" id="1.10.510.10:FF:000590">
    <property type="entry name" value="PR5-like receptor kinase"/>
    <property type="match status" value="1"/>
</dbReference>
<evidence type="ECO:0000256" key="15">
    <source>
        <dbReference type="SAM" id="SignalP"/>
    </source>
</evidence>
<dbReference type="SMART" id="SM00220">
    <property type="entry name" value="S_TKc"/>
    <property type="match status" value="1"/>
</dbReference>
<evidence type="ECO:0000256" key="14">
    <source>
        <dbReference type="SAM" id="Phobius"/>
    </source>
</evidence>
<dbReference type="SUPFAM" id="SSF56112">
    <property type="entry name" value="Protein kinase-like (PK-like)"/>
    <property type="match status" value="1"/>
</dbReference>